<evidence type="ECO:0000313" key="2">
    <source>
        <dbReference type="EMBL" id="QHI72468.1"/>
    </source>
</evidence>
<keyword evidence="3" id="KW-1185">Reference proteome</keyword>
<sequence length="138" mass="15597">MISIKNGQIDLANLEVEDIIDINMLQNFLDNFALGMNCAAVSVNRKGEEITRPSHYRAFCSNYIHTNHIGDQRCAQCHNQMGEEAVKSGKPFVGACHAGLIDFAAPIIVKGEHLELYWEGRFLMMSQVKTRYARLPER</sequence>
<reference evidence="2 3" key="1">
    <citation type="submission" date="2020-01" db="EMBL/GenBank/DDBJ databases">
        <title>Genomic analysis of Aminipila sp. CBA3637.</title>
        <authorList>
            <person name="Kim Y.B."/>
            <person name="Roh S.W."/>
        </authorList>
    </citation>
    <scope>NUCLEOTIDE SEQUENCE [LARGE SCALE GENOMIC DNA]</scope>
    <source>
        <strain evidence="2 3">CBA3637</strain>
    </source>
</reference>
<name>A0A6P1MKA1_9FIRM</name>
<dbReference type="EMBL" id="CP047591">
    <property type="protein sequence ID" value="QHI72468.1"/>
    <property type="molecule type" value="Genomic_DNA"/>
</dbReference>
<gene>
    <name evidence="2" type="ORF">Ami3637_08725</name>
</gene>
<evidence type="ECO:0000259" key="1">
    <source>
        <dbReference type="Pfam" id="PF10114"/>
    </source>
</evidence>
<accession>A0A6P1MKA1</accession>
<feature type="domain" description="PocR" evidence="1">
    <location>
        <begin position="18"/>
        <end position="126"/>
    </location>
</feature>
<dbReference type="Proteomes" id="UP000463883">
    <property type="component" value="Chromosome"/>
</dbReference>
<organism evidence="2 3">
    <name type="scientific">Aminipila terrae</name>
    <dbReference type="NCBI Taxonomy" id="2697030"/>
    <lineage>
        <taxon>Bacteria</taxon>
        <taxon>Bacillati</taxon>
        <taxon>Bacillota</taxon>
        <taxon>Clostridia</taxon>
        <taxon>Peptostreptococcales</taxon>
        <taxon>Anaerovoracaceae</taxon>
        <taxon>Aminipila</taxon>
    </lineage>
</organism>
<evidence type="ECO:0000313" key="3">
    <source>
        <dbReference type="Proteomes" id="UP000463883"/>
    </source>
</evidence>
<proteinExistence type="predicted"/>
<dbReference type="Pfam" id="PF10114">
    <property type="entry name" value="PocR"/>
    <property type="match status" value="1"/>
</dbReference>
<dbReference type="AlphaFoldDB" id="A0A6P1MKA1"/>
<protein>
    <recommendedName>
        <fullName evidence="1">PocR domain-containing protein</fullName>
    </recommendedName>
</protein>
<dbReference type="InterPro" id="IPR018771">
    <property type="entry name" value="PocR_dom"/>
</dbReference>
<dbReference type="KEGG" id="amic:Ami3637_08725"/>